<dbReference type="Gene3D" id="1.25.40.10">
    <property type="entry name" value="Tetratricopeptide repeat domain"/>
    <property type="match status" value="1"/>
</dbReference>
<reference evidence="3 4" key="1">
    <citation type="submission" date="2012-04" db="EMBL/GenBank/DDBJ databases">
        <authorList>
            <person name="Genoscope - CEA"/>
        </authorList>
    </citation>
    <scope>NUCLEOTIDE SEQUENCE [LARGE SCALE GENOMIC DNA]</scope>
    <source>
        <strain evidence="3 4">9717</strain>
    </source>
</reference>
<feature type="transmembrane region" description="Helical" evidence="2">
    <location>
        <begin position="81"/>
        <end position="100"/>
    </location>
</feature>
<evidence type="ECO:0000313" key="3">
    <source>
        <dbReference type="EMBL" id="CCH95821.1"/>
    </source>
</evidence>
<name>I4FJJ6_MICAE</name>
<evidence type="ECO:0000256" key="1">
    <source>
        <dbReference type="SAM" id="Coils"/>
    </source>
</evidence>
<dbReference type="SUPFAM" id="SSF53955">
    <property type="entry name" value="Lysozyme-like"/>
    <property type="match status" value="1"/>
</dbReference>
<accession>I4FJJ6</accession>
<dbReference type="InterPro" id="IPR052354">
    <property type="entry name" value="Cell_Wall_Dynamics_Protein"/>
</dbReference>
<proteinExistence type="predicted"/>
<dbReference type="SUPFAM" id="SSF81901">
    <property type="entry name" value="HCP-like"/>
    <property type="match status" value="1"/>
</dbReference>
<comment type="caution">
    <text evidence="3">The sequence shown here is derived from an EMBL/GenBank/DDBJ whole genome shotgun (WGS) entry which is preliminary data.</text>
</comment>
<dbReference type="InterPro" id="IPR023346">
    <property type="entry name" value="Lysozyme-like_dom_sf"/>
</dbReference>
<dbReference type="InterPro" id="IPR011990">
    <property type="entry name" value="TPR-like_helical_dom_sf"/>
</dbReference>
<feature type="transmembrane region" description="Helical" evidence="2">
    <location>
        <begin position="21"/>
        <end position="39"/>
    </location>
</feature>
<dbReference type="Proteomes" id="UP000003172">
    <property type="component" value="Unassembled WGS sequence"/>
</dbReference>
<evidence type="ECO:0000313" key="4">
    <source>
        <dbReference type="Proteomes" id="UP000003172"/>
    </source>
</evidence>
<keyword evidence="1" id="KW-0175">Coiled coil</keyword>
<protein>
    <submittedName>
        <fullName evidence="3">Uncharacterized protein</fullName>
    </submittedName>
</protein>
<evidence type="ECO:0000256" key="2">
    <source>
        <dbReference type="SAM" id="Phobius"/>
    </source>
</evidence>
<dbReference type="RefSeq" id="WP_002757803.1">
    <property type="nucleotide sequence ID" value="NZ_HE972673.1"/>
</dbReference>
<dbReference type="PANTHER" id="PTHR34408">
    <property type="entry name" value="FAMILY PROTEIN, PUTATIVE-RELATED"/>
    <property type="match status" value="1"/>
</dbReference>
<dbReference type="AlphaFoldDB" id="I4FJJ6"/>
<gene>
    <name evidence="3" type="ORF">MICAB_1100005</name>
</gene>
<dbReference type="HOGENOM" id="CLU_286481_0_0_3"/>
<dbReference type="EMBL" id="CAII01000014">
    <property type="protein sequence ID" value="CCH95821.1"/>
    <property type="molecule type" value="Genomic_DNA"/>
</dbReference>
<organism evidence="3 4">
    <name type="scientific">Microcystis aeruginosa PCC 9717</name>
    <dbReference type="NCBI Taxonomy" id="1160286"/>
    <lineage>
        <taxon>Bacteria</taxon>
        <taxon>Bacillati</taxon>
        <taxon>Cyanobacteriota</taxon>
        <taxon>Cyanophyceae</taxon>
        <taxon>Oscillatoriophycideae</taxon>
        <taxon>Chroococcales</taxon>
        <taxon>Microcystaceae</taxon>
        <taxon>Microcystis</taxon>
    </lineage>
</organism>
<keyword evidence="2" id="KW-1133">Transmembrane helix</keyword>
<keyword evidence="2" id="KW-0472">Membrane</keyword>
<sequence length="1085" mass="121384">MKKAKQKPPLTFPPIPKAINFLLTFFLGLVMALGFAWLISLTSTSPCPPDISEGQEKVKCITKTINITGLLKNFSYDVSPLYLSLILAGALGGLLYSILLDGELELPSWSKKNPNNLNPGFLGEIFVGIGGAFIAYKFLPQELRNLGDPGLEITIFVTGLVGGYGGKAILDAALKKVINRIDTANEAKEIAESQAKELEEKTYIRNLVNQQIQEGLNQSELSEMQEKLESATDDVKERAFNLAHDARSLGRRTLTFKDRVNRTIPIFEALVASDNNNASYNAELGYAYISSQPPDLDKAISYLDRAIELRIPGASTEGDSWKYEMNRAIARIGLGNSQSRDDILKDLFAVEQRKGLAQAIDEYERDGVDGGNNSIKNWLIQNQDWVSQQTNGKALLDKIQLSAVAKPVTSTLSVTQNRADLVAAPPNTKIKATIKTYLKKQPIDSSQLGENEKKEVPVGTEYKILKHSQESDGHCLVELDYGQGIWYIWSDHWYLPWEHKILSSVPQSSKNGSAREAIDQLSRISAISLTNRGTLKAAATRSIQRSATTTKVEPENWVIAPPNTIIKATTKTYLKKQPIDSSDLGENEKKEVPVGREYKVLKYSEEIDGHCLVELDYGAGTWYLWSDHWHLPWQQSSRNNSLSSVSAPESSQHQGVNLVTRQQAESVYGRKMSDKQFNDLNSCLQRFEINTVPRIRHFLSQTAHESAGLQYMTEIWGPSQVAAQRTYDPPYPKAKELGNTKIGEGKKYRGAGVIQLTGKYNYQAFSRFINDPKVMDGADYVGANYPFTSAGFWWKNNNMNALCDRGATCRQISARVNGRDPANHLQKRQRYYDKACQVIKQLSSTSLHTEELAAKPETVKAATSTTTAQSFGSLDLGNDLASRIIKYMKTKGYQVFTNPREYNIVYVEGMNPNGTLNDDRPNEFNDLRMVIEFKNGKPEIVGSWEATTEPGDKYTYSPQNPNGAARIKFGQYQAWIKAWHPMPKSSKSHEALFQTQPIEVYRDSNKDFRRDGDRIQKGIFGINQHWGYDLPKNAISGASAGCLVGRTKQGHKEFMAIIKQDKRYLSDPNYVFYTTVIPGDDLEDV</sequence>
<keyword evidence="2" id="KW-0812">Transmembrane</keyword>
<feature type="coiled-coil region" evidence="1">
    <location>
        <begin position="174"/>
        <end position="201"/>
    </location>
</feature>
<feature type="transmembrane region" description="Helical" evidence="2">
    <location>
        <begin position="121"/>
        <end position="139"/>
    </location>
</feature>
<dbReference type="Gene3D" id="1.10.530.10">
    <property type="match status" value="1"/>
</dbReference>